<comment type="caution">
    <text evidence="12">The sequence shown here is derived from an EMBL/GenBank/DDBJ whole genome shotgun (WGS) entry which is preliminary data.</text>
</comment>
<dbReference type="AlphaFoldDB" id="A0A134CLD4"/>
<feature type="domain" description="Thioredoxin" evidence="11">
    <location>
        <begin position="1"/>
        <end position="101"/>
    </location>
</feature>
<reference evidence="12" key="1">
    <citation type="submission" date="2016-01" db="EMBL/GenBank/DDBJ databases">
        <authorList>
            <person name="Oliw E.H."/>
        </authorList>
    </citation>
    <scope>NUCLEOTIDE SEQUENCE [LARGE SCALE GENOMIC DNA]</scope>
    <source>
        <strain evidence="12">KA00182</strain>
    </source>
</reference>
<feature type="active site" description="Nucleophile" evidence="9">
    <location>
        <position position="34"/>
    </location>
</feature>
<keyword evidence="3" id="KW-0813">Transport</keyword>
<dbReference type="EMBL" id="NFMF01000008">
    <property type="protein sequence ID" value="PNH21568.1"/>
    <property type="molecule type" value="Genomic_DNA"/>
</dbReference>
<dbReference type="PANTHER" id="PTHR45663:SF11">
    <property type="entry name" value="GEO12009P1"/>
    <property type="match status" value="1"/>
</dbReference>
<keyword evidence="14" id="KW-1185">Reference proteome</keyword>
<evidence type="ECO:0000256" key="9">
    <source>
        <dbReference type="PIRSR" id="PIRSR000077-1"/>
    </source>
</evidence>
<evidence type="ECO:0000259" key="11">
    <source>
        <dbReference type="PROSITE" id="PS51352"/>
    </source>
</evidence>
<evidence type="ECO:0000256" key="7">
    <source>
        <dbReference type="NCBIfam" id="TIGR01068"/>
    </source>
</evidence>
<dbReference type="InterPro" id="IPR036249">
    <property type="entry name" value="Thioredoxin-like_sf"/>
</dbReference>
<dbReference type="Proteomes" id="UP000242958">
    <property type="component" value="Unassembled WGS sequence"/>
</dbReference>
<feature type="site" description="Contributes to redox potential value" evidence="9">
    <location>
        <position position="32"/>
    </location>
</feature>
<dbReference type="GO" id="GO:0005737">
    <property type="term" value="C:cytoplasm"/>
    <property type="evidence" value="ECO:0007669"/>
    <property type="project" value="TreeGrafter"/>
</dbReference>
<dbReference type="EMBL" id="LSDT01000003">
    <property type="protein sequence ID" value="KXB93018.1"/>
    <property type="molecule type" value="Genomic_DNA"/>
</dbReference>
<evidence type="ECO:0000313" key="15">
    <source>
        <dbReference type="Proteomes" id="UP000242958"/>
    </source>
</evidence>
<dbReference type="PROSITE" id="PS51352">
    <property type="entry name" value="THIOREDOXIN_2"/>
    <property type="match status" value="1"/>
</dbReference>
<dbReference type="PROSITE" id="PS00194">
    <property type="entry name" value="THIOREDOXIN_1"/>
    <property type="match status" value="1"/>
</dbReference>
<dbReference type="NCBIfam" id="TIGR01068">
    <property type="entry name" value="thioredoxin"/>
    <property type="match status" value="1"/>
</dbReference>
<keyword evidence="5 10" id="KW-1015">Disulfide bond</keyword>
<dbReference type="GO" id="GO:0015035">
    <property type="term" value="F:protein-disulfide reductase activity"/>
    <property type="evidence" value="ECO:0007669"/>
    <property type="project" value="UniProtKB-UniRule"/>
</dbReference>
<protein>
    <recommendedName>
        <fullName evidence="2 7">Thioredoxin</fullName>
    </recommendedName>
</protein>
<dbReference type="Proteomes" id="UP000070160">
    <property type="component" value="Unassembled WGS sequence"/>
</dbReference>
<feature type="disulfide bond" description="Redox-active" evidence="10">
    <location>
        <begin position="31"/>
        <end position="34"/>
    </location>
</feature>
<feature type="active site" description="Nucleophile" evidence="9">
    <location>
        <position position="31"/>
    </location>
</feature>
<evidence type="ECO:0000256" key="10">
    <source>
        <dbReference type="PIRSR" id="PIRSR000077-4"/>
    </source>
</evidence>
<evidence type="ECO:0000313" key="13">
    <source>
        <dbReference type="EMBL" id="PNH21568.1"/>
    </source>
</evidence>
<dbReference type="PANTHER" id="PTHR45663">
    <property type="entry name" value="GEO12009P1"/>
    <property type="match status" value="1"/>
</dbReference>
<keyword evidence="4" id="KW-0249">Electron transport</keyword>
<evidence type="ECO:0000313" key="12">
    <source>
        <dbReference type="EMBL" id="KXB93018.1"/>
    </source>
</evidence>
<dbReference type="PIRSF" id="PIRSF000077">
    <property type="entry name" value="Thioredoxin"/>
    <property type="match status" value="1"/>
</dbReference>
<dbReference type="InterPro" id="IPR005746">
    <property type="entry name" value="Thioredoxin"/>
</dbReference>
<evidence type="ECO:0000256" key="3">
    <source>
        <dbReference type="ARBA" id="ARBA00022448"/>
    </source>
</evidence>
<accession>A0A134CLD4</accession>
<name>A0A134CLD4_9FIRM</name>
<dbReference type="PATRIC" id="fig|1588748.3.peg.150"/>
<evidence type="ECO:0000256" key="1">
    <source>
        <dbReference type="ARBA" id="ARBA00008987"/>
    </source>
</evidence>
<dbReference type="InterPro" id="IPR013766">
    <property type="entry name" value="Thioredoxin_domain"/>
</dbReference>
<keyword evidence="6 10" id="KW-0676">Redox-active center</keyword>
<dbReference type="CDD" id="cd02947">
    <property type="entry name" value="TRX_family"/>
    <property type="match status" value="1"/>
</dbReference>
<evidence type="ECO:0000256" key="8">
    <source>
        <dbReference type="PIRNR" id="PIRNR000077"/>
    </source>
</evidence>
<dbReference type="SUPFAM" id="SSF52833">
    <property type="entry name" value="Thioredoxin-like"/>
    <property type="match status" value="1"/>
</dbReference>
<feature type="site" description="Deprotonates C-terminal active site Cys" evidence="9">
    <location>
        <position position="25"/>
    </location>
</feature>
<gene>
    <name evidence="13" type="ORF">CAL30_05885</name>
    <name evidence="12" type="ORF">HMPREF3182_00155</name>
</gene>
<evidence type="ECO:0000256" key="4">
    <source>
        <dbReference type="ARBA" id="ARBA00022982"/>
    </source>
</evidence>
<dbReference type="RefSeq" id="WP_007391979.1">
    <property type="nucleotide sequence ID" value="NZ_KQ960926.1"/>
</dbReference>
<evidence type="ECO:0000313" key="14">
    <source>
        <dbReference type="Proteomes" id="UP000070160"/>
    </source>
</evidence>
<dbReference type="STRING" id="1588748.HMPREF3182_00155"/>
<evidence type="ECO:0000256" key="6">
    <source>
        <dbReference type="ARBA" id="ARBA00023284"/>
    </source>
</evidence>
<evidence type="ECO:0000256" key="2">
    <source>
        <dbReference type="ARBA" id="ARBA00020570"/>
    </source>
</evidence>
<dbReference type="FunFam" id="3.40.30.10:FF:000001">
    <property type="entry name" value="Thioredoxin"/>
    <property type="match status" value="1"/>
</dbReference>
<dbReference type="Gene3D" id="3.40.30.10">
    <property type="entry name" value="Glutaredoxin"/>
    <property type="match status" value="1"/>
</dbReference>
<reference evidence="13 15" key="3">
    <citation type="submission" date="2017-05" db="EMBL/GenBank/DDBJ databases">
        <authorList>
            <person name="Song R."/>
            <person name="Chenine A.L."/>
            <person name="Ruprecht R.M."/>
        </authorList>
    </citation>
    <scope>NUCLEOTIDE SEQUENCE [LARGE SCALE GENOMIC DNA]</scope>
    <source>
        <strain evidence="13 15">KA00229</strain>
    </source>
</reference>
<evidence type="ECO:0000256" key="5">
    <source>
        <dbReference type="ARBA" id="ARBA00023157"/>
    </source>
</evidence>
<organism evidence="12 14">
    <name type="scientific">Megasphaera hutchinsoni</name>
    <dbReference type="NCBI Taxonomy" id="1588748"/>
    <lineage>
        <taxon>Bacteria</taxon>
        <taxon>Bacillati</taxon>
        <taxon>Bacillota</taxon>
        <taxon>Negativicutes</taxon>
        <taxon>Veillonellales</taxon>
        <taxon>Veillonellaceae</taxon>
        <taxon>Megasphaera</taxon>
    </lineage>
</organism>
<dbReference type="PRINTS" id="PR00421">
    <property type="entry name" value="THIOREDOXIN"/>
</dbReference>
<accession>A0A2J8B9X9</accession>
<reference evidence="14" key="2">
    <citation type="submission" date="2016-01" db="EMBL/GenBank/DDBJ databases">
        <authorList>
            <person name="Mitreva M."/>
            <person name="Pepin K.H."/>
            <person name="Mihindukulasuriya K.A."/>
            <person name="Fulton R."/>
            <person name="Fronick C."/>
            <person name="O'Laughlin M."/>
            <person name="Miner T."/>
            <person name="Herter B."/>
            <person name="Rosa B.A."/>
            <person name="Cordes M."/>
            <person name="Tomlinson C."/>
            <person name="Wollam A."/>
            <person name="Palsikar V.B."/>
            <person name="Mardis E.R."/>
            <person name="Wilson R.K."/>
        </authorList>
    </citation>
    <scope>NUCLEOTIDE SEQUENCE [LARGE SCALE GENOMIC DNA]</scope>
    <source>
        <strain evidence="14">KA00182</strain>
    </source>
</reference>
<dbReference type="Pfam" id="PF00085">
    <property type="entry name" value="Thioredoxin"/>
    <property type="match status" value="1"/>
</dbReference>
<sequence>MNIINATTENFDQLVLQSKGSVIVDFWATWCGHCTTMLPIVESIIADHPEVTLVKVNVDEQPALAMRYEVNVIPTLLFVKDGSIQHTTIGDQTKEYLESLL</sequence>
<feature type="site" description="Contributes to redox potential value" evidence="9">
    <location>
        <position position="33"/>
    </location>
</feature>
<proteinExistence type="inferred from homology"/>
<comment type="similarity">
    <text evidence="1 8">Belongs to the thioredoxin family.</text>
</comment>
<dbReference type="InterPro" id="IPR017937">
    <property type="entry name" value="Thioredoxin_CS"/>
</dbReference>